<dbReference type="InterPro" id="IPR011251">
    <property type="entry name" value="Luciferase-like_dom"/>
</dbReference>
<evidence type="ECO:0000256" key="2">
    <source>
        <dbReference type="ARBA" id="ARBA00022643"/>
    </source>
</evidence>
<sequence length="314" mass="33457">MTQVFSVQAQPTDAASWLRLAQRCEQAGFDTLQAADHPGSCAAPSVALAAAAAVTTRIRLGAYVSNAGVREPIHLAADVATLDVISGGRARLGLGAGHTPAEWRAIGRERPDVRGRVDRCLAVAEAVVALLAGETVTRREPGETVTRREPLLEMAEARLDKPRPVQDRIPLTIGTANSRILRWAGQHADIVGLSGLGRTLEDGHRHEARWRPDQVDRQIEQVVTGAATRAEPPALEALVQIVAVTDDAEAAAAPHAENLGMPVPELLEAPFVLIGTGDEIRAAMARNEKRWGITRYAVRADAVDAIVDAGLVRA</sequence>
<keyword evidence="7" id="KW-1185">Reference proteome</keyword>
<dbReference type="PANTHER" id="PTHR42847:SF4">
    <property type="entry name" value="ALKANESULFONATE MONOOXYGENASE-RELATED"/>
    <property type="match status" value="1"/>
</dbReference>
<evidence type="ECO:0000259" key="5">
    <source>
        <dbReference type="Pfam" id="PF00296"/>
    </source>
</evidence>
<dbReference type="RefSeq" id="WP_196419345.1">
    <property type="nucleotide sequence ID" value="NZ_JADQTO010000028.1"/>
</dbReference>
<dbReference type="Proteomes" id="UP000598146">
    <property type="component" value="Unassembled WGS sequence"/>
</dbReference>
<evidence type="ECO:0000313" key="6">
    <source>
        <dbReference type="EMBL" id="MBG0567571.1"/>
    </source>
</evidence>
<proteinExistence type="predicted"/>
<organism evidence="6 7">
    <name type="scientific">Actinoplanes aureus</name>
    <dbReference type="NCBI Taxonomy" id="2792083"/>
    <lineage>
        <taxon>Bacteria</taxon>
        <taxon>Bacillati</taxon>
        <taxon>Actinomycetota</taxon>
        <taxon>Actinomycetes</taxon>
        <taxon>Micromonosporales</taxon>
        <taxon>Micromonosporaceae</taxon>
        <taxon>Actinoplanes</taxon>
    </lineage>
</organism>
<dbReference type="Gene3D" id="3.20.20.30">
    <property type="entry name" value="Luciferase-like domain"/>
    <property type="match status" value="1"/>
</dbReference>
<keyword evidence="4" id="KW-0503">Monooxygenase</keyword>
<dbReference type="InterPro" id="IPR050172">
    <property type="entry name" value="SsuD_RutA_monooxygenase"/>
</dbReference>
<gene>
    <name evidence="6" type="ORF">I4J89_39615</name>
</gene>
<reference evidence="6" key="1">
    <citation type="submission" date="2020-11" db="EMBL/GenBank/DDBJ databases">
        <title>Isolation and identification of active actinomycetes.</title>
        <authorList>
            <person name="Sun X."/>
        </authorList>
    </citation>
    <scope>NUCLEOTIDE SEQUENCE</scope>
    <source>
        <strain evidence="6">NEAU-A11</strain>
    </source>
</reference>
<dbReference type="EMBL" id="JADQTO010000028">
    <property type="protein sequence ID" value="MBG0567571.1"/>
    <property type="molecule type" value="Genomic_DNA"/>
</dbReference>
<dbReference type="PANTHER" id="PTHR42847">
    <property type="entry name" value="ALKANESULFONATE MONOOXYGENASE"/>
    <property type="match status" value="1"/>
</dbReference>
<evidence type="ECO:0000256" key="1">
    <source>
        <dbReference type="ARBA" id="ARBA00022630"/>
    </source>
</evidence>
<dbReference type="GO" id="GO:0008726">
    <property type="term" value="F:alkanesulfonate monooxygenase activity"/>
    <property type="evidence" value="ECO:0007669"/>
    <property type="project" value="TreeGrafter"/>
</dbReference>
<protein>
    <submittedName>
        <fullName evidence="6">LLM class flavin-dependent oxidoreductase</fullName>
    </submittedName>
</protein>
<keyword evidence="3" id="KW-0560">Oxidoreductase</keyword>
<name>A0A931G432_9ACTN</name>
<dbReference type="AlphaFoldDB" id="A0A931G432"/>
<keyword evidence="2" id="KW-0288">FMN</keyword>
<evidence type="ECO:0000256" key="3">
    <source>
        <dbReference type="ARBA" id="ARBA00023002"/>
    </source>
</evidence>
<keyword evidence="1" id="KW-0285">Flavoprotein</keyword>
<comment type="caution">
    <text evidence="6">The sequence shown here is derived from an EMBL/GenBank/DDBJ whole genome shotgun (WGS) entry which is preliminary data.</text>
</comment>
<accession>A0A931G432</accession>
<dbReference type="GO" id="GO:0046306">
    <property type="term" value="P:alkanesulfonate catabolic process"/>
    <property type="evidence" value="ECO:0007669"/>
    <property type="project" value="TreeGrafter"/>
</dbReference>
<evidence type="ECO:0000256" key="4">
    <source>
        <dbReference type="ARBA" id="ARBA00023033"/>
    </source>
</evidence>
<dbReference type="InterPro" id="IPR036661">
    <property type="entry name" value="Luciferase-like_sf"/>
</dbReference>
<evidence type="ECO:0000313" key="7">
    <source>
        <dbReference type="Proteomes" id="UP000598146"/>
    </source>
</evidence>
<dbReference type="SUPFAM" id="SSF51679">
    <property type="entry name" value="Bacterial luciferase-like"/>
    <property type="match status" value="1"/>
</dbReference>
<dbReference type="Pfam" id="PF00296">
    <property type="entry name" value="Bac_luciferase"/>
    <property type="match status" value="1"/>
</dbReference>
<feature type="domain" description="Luciferase-like" evidence="5">
    <location>
        <begin position="11"/>
        <end position="242"/>
    </location>
</feature>